<sequence length="449" mass="50504">MHHACLDILLHASDTECYDLILTSTVRVPSHSGTFVATTVRSVTFQRYPYDIAVSDTQQRSGTLLRIPSSAALWAYRILIFRVLGSCLEEPMAAVFDHKELLTHSSHMRSGIVMQKEEHRANHASIWSHKGSEDLISVPNGSQATSGKHLEDCGALQRNATPHRYGPTAKPVMLKDVAGQTKYACAGAVAEDQKRTSWNEDGRRRSGPETPIRPDQQRNRPWGKHRVTKRGPALSNPMFTLVTSEDIAESASQKPILRCQRVIQRRNKVLDFPQRPTISQQGPDRPVFVVQWLFDEAQLTVDNVHLSGQPVQENQWNYIQNLGRELRNTLKDVGASFVPACLSHEVITRNHWTEVQVRGTSLPRALHCWDRSLQETNKNSKTPLKGCPFHLMDSCPWPQCNPTCPSIRDHFTGQEMSVVQFLMHLGFDVQKMASQQGMEPSKLLGVLSS</sequence>
<dbReference type="Proteomes" id="UP001176940">
    <property type="component" value="Unassembled WGS sequence"/>
</dbReference>
<feature type="non-terminal residue" evidence="3">
    <location>
        <position position="449"/>
    </location>
</feature>
<dbReference type="EMBL" id="CAUEEQ010046954">
    <property type="protein sequence ID" value="CAJ0958978.1"/>
    <property type="molecule type" value="Genomic_DNA"/>
</dbReference>
<evidence type="ECO:0000256" key="1">
    <source>
        <dbReference type="ARBA" id="ARBA00010213"/>
    </source>
</evidence>
<evidence type="ECO:0000313" key="4">
    <source>
        <dbReference type="Proteomes" id="UP001176940"/>
    </source>
</evidence>
<keyword evidence="4" id="KW-1185">Reference proteome</keyword>
<accession>A0ABN9M4Y1</accession>
<dbReference type="Pfam" id="PF03283">
    <property type="entry name" value="PAE"/>
    <property type="match status" value="1"/>
</dbReference>
<organism evidence="3 4">
    <name type="scientific">Ranitomeya imitator</name>
    <name type="common">mimic poison frog</name>
    <dbReference type="NCBI Taxonomy" id="111125"/>
    <lineage>
        <taxon>Eukaryota</taxon>
        <taxon>Metazoa</taxon>
        <taxon>Chordata</taxon>
        <taxon>Craniata</taxon>
        <taxon>Vertebrata</taxon>
        <taxon>Euteleostomi</taxon>
        <taxon>Amphibia</taxon>
        <taxon>Batrachia</taxon>
        <taxon>Anura</taxon>
        <taxon>Neobatrachia</taxon>
        <taxon>Hyloidea</taxon>
        <taxon>Dendrobatidae</taxon>
        <taxon>Dendrobatinae</taxon>
        <taxon>Ranitomeya</taxon>
    </lineage>
</organism>
<reference evidence="3" key="1">
    <citation type="submission" date="2023-07" db="EMBL/GenBank/DDBJ databases">
        <authorList>
            <person name="Stuckert A."/>
        </authorList>
    </citation>
    <scope>NUCLEOTIDE SEQUENCE</scope>
</reference>
<gene>
    <name evidence="3" type="ORF">RIMI_LOCUS16655177</name>
</gene>
<dbReference type="InterPro" id="IPR004963">
    <property type="entry name" value="PAE/NOTUM"/>
</dbReference>
<evidence type="ECO:0000313" key="3">
    <source>
        <dbReference type="EMBL" id="CAJ0958978.1"/>
    </source>
</evidence>
<feature type="region of interest" description="Disordered" evidence="2">
    <location>
        <begin position="190"/>
        <end position="234"/>
    </location>
</feature>
<proteinExistence type="inferred from homology"/>
<evidence type="ECO:0000256" key="2">
    <source>
        <dbReference type="SAM" id="MobiDB-lite"/>
    </source>
</evidence>
<protein>
    <submittedName>
        <fullName evidence="3">Uncharacterized protein</fullName>
    </submittedName>
</protein>
<name>A0ABN9M4Y1_9NEOB</name>
<comment type="caution">
    <text evidence="3">The sequence shown here is derived from an EMBL/GenBank/DDBJ whole genome shotgun (WGS) entry which is preliminary data.</text>
</comment>
<feature type="compositionally biased region" description="Basic and acidic residues" evidence="2">
    <location>
        <begin position="191"/>
        <end position="207"/>
    </location>
</feature>
<comment type="similarity">
    <text evidence="1">Belongs to the pectinacetylesterase family. Notum subfamily.</text>
</comment>